<sequence>MATAGDICEVCGLEDFTLEDGFYYCTECGTKLLNKREIVEDDINVGAQTRILKAEVGPGRTITSWEQINYFLHGLTERLIELGAPEELKATVLQIWCAYLNIAEIAFFHKRQRKRPRLSLKNHRWDLKQLFNRDNPKKPKRKVKESDEISTKRKRKKTQEMLQAEQEEALTQSQTSDVESTMTTLSTSMQSSSNSAHTPLSYQFNRRARKRLLEEMHLNEEHVEWHEQEAPADASCHPFPFLGANRNFTDRLNDWSSVHRKSMLIAILALALNQVRSSIQLADLIRWMEEGHLPLNNLRQFLPEGTDPVCYSETLAYMLQAHHGYIYCRVFTSLIAADLAIVPIEPDLSALCRRFLSELALPLDLEPLISKVIAIGPKIMRNHVYVYFPKYEIHAMKYILFVMKLLFGLDGRIENKLDSTTERLNERMGAASNMPKLFVWNEWQRYVTMRHIILEQLHYPTSHSRAQSKINRPIDKDLFLSFFESYVVPDDDNTTGYQAGYHRPTHKPAQERLFKNLHTVIASVTDKHTKLREKPTTQHIHFDHSMEPQRTYFAEILRMDDIERQNVHIPEYMLADHSERTITPFINPMHLKRQLMAHQRLRLVTKKIKPKVNRIQMVKYNSHLTNVEMYLMVNKFSHILPMDDDSDSSSGSEDSNIKGNIIDYINAKAEQQKLTPEQMLHKTLCQNAIEEMEINLRTAEFEVVAKDVELTWLKELTDNVNPFQNNPAVDETLPDDQHCSETIPFALPNYYYWVNNGNLRDISYEVFQQDYFSTFPASFQHLLQEAAYVTRCSMLDLYSELNELEKHFFKTYGRIK</sequence>
<keyword evidence="10" id="KW-0539">Nucleus</keyword>
<keyword evidence="7" id="KW-0805">Transcription regulation</keyword>
<evidence type="ECO:0000256" key="4">
    <source>
        <dbReference type="ARBA" id="ARBA00022723"/>
    </source>
</evidence>
<evidence type="ECO:0000256" key="6">
    <source>
        <dbReference type="ARBA" id="ARBA00022833"/>
    </source>
</evidence>
<feature type="compositionally biased region" description="Low complexity" evidence="12">
    <location>
        <begin position="160"/>
        <end position="195"/>
    </location>
</feature>
<dbReference type="PANTHER" id="PTHR31576:SF2">
    <property type="entry name" value="TATA BOX-BINDING PROTEIN-ASSOCIATED FACTOR RNA POLYMERASE I SUBUNIT B"/>
    <property type="match status" value="1"/>
</dbReference>
<evidence type="ECO:0000259" key="14">
    <source>
        <dbReference type="Pfam" id="PF20645"/>
    </source>
</evidence>
<feature type="domain" description="Rrn7/TAF1B C-terminal cyclin" evidence="14">
    <location>
        <begin position="341"/>
        <end position="448"/>
    </location>
</feature>
<evidence type="ECO:0000256" key="2">
    <source>
        <dbReference type="ARBA" id="ARBA00006899"/>
    </source>
</evidence>
<dbReference type="Pfam" id="PF11781">
    <property type="entry name" value="Zn_ribbon_RRN7"/>
    <property type="match status" value="1"/>
</dbReference>
<keyword evidence="5" id="KW-0863">Zinc-finger</keyword>
<evidence type="ECO:0000256" key="5">
    <source>
        <dbReference type="ARBA" id="ARBA00022771"/>
    </source>
</evidence>
<evidence type="ECO:0000256" key="12">
    <source>
        <dbReference type="SAM" id="MobiDB-lite"/>
    </source>
</evidence>
<evidence type="ECO:0000256" key="3">
    <source>
        <dbReference type="ARBA" id="ARBA00018994"/>
    </source>
</evidence>
<dbReference type="InterPro" id="IPR021752">
    <property type="entry name" value="TF_Rrn7_Zf"/>
</dbReference>
<reference evidence="15" key="2">
    <citation type="submission" date="2020-05" db="UniProtKB">
        <authorList>
            <consortium name="EnsemblMetazoa"/>
        </authorList>
    </citation>
    <scope>IDENTIFICATION</scope>
    <source>
        <strain evidence="15">maculatus3</strain>
    </source>
</reference>
<evidence type="ECO:0000313" key="15">
    <source>
        <dbReference type="EnsemblMetazoa" id="AMAM018397-PA"/>
    </source>
</evidence>
<dbReference type="GO" id="GO:0001164">
    <property type="term" value="F:RNA polymerase I core promoter sequence-specific DNA binding"/>
    <property type="evidence" value="ECO:0007669"/>
    <property type="project" value="InterPro"/>
</dbReference>
<dbReference type="GO" id="GO:0042790">
    <property type="term" value="P:nucleolar large rRNA transcription by RNA polymerase I"/>
    <property type="evidence" value="ECO:0007669"/>
    <property type="project" value="TreeGrafter"/>
</dbReference>
<keyword evidence="9" id="KW-0804">Transcription</keyword>
<comment type="subcellular location">
    <subcellularLocation>
        <location evidence="1">Nucleus</location>
        <location evidence="1">Nucleolus</location>
    </subcellularLocation>
</comment>
<dbReference type="Proteomes" id="UP000075901">
    <property type="component" value="Unassembled WGS sequence"/>
</dbReference>
<evidence type="ECO:0000256" key="1">
    <source>
        <dbReference type="ARBA" id="ARBA00004604"/>
    </source>
</evidence>
<dbReference type="EnsemblMetazoa" id="AMAM018397-RA">
    <property type="protein sequence ID" value="AMAM018397-PA"/>
    <property type="gene ID" value="AMAM018397"/>
</dbReference>
<dbReference type="VEuPathDB" id="VectorBase:AMAM018397"/>
<dbReference type="Pfam" id="PF20645">
    <property type="entry name" value="Rrn7_cyclin_C"/>
    <property type="match status" value="1"/>
</dbReference>
<dbReference type="InterPro" id="IPR033599">
    <property type="entry name" value="TAF1B/Rrn7"/>
</dbReference>
<evidence type="ECO:0000259" key="13">
    <source>
        <dbReference type="Pfam" id="PF11781"/>
    </source>
</evidence>
<proteinExistence type="inferred from homology"/>
<evidence type="ECO:0000256" key="8">
    <source>
        <dbReference type="ARBA" id="ARBA00023125"/>
    </source>
</evidence>
<dbReference type="InterPro" id="IPR048538">
    <property type="entry name" value="Rrn7_cyclin_C"/>
</dbReference>
<feature type="domain" description="RRN7-type" evidence="13">
    <location>
        <begin position="4"/>
        <end position="31"/>
    </location>
</feature>
<dbReference type="GO" id="GO:0005668">
    <property type="term" value="C:RNA polymerase transcription factor SL1 complex"/>
    <property type="evidence" value="ECO:0007669"/>
    <property type="project" value="TreeGrafter"/>
</dbReference>
<feature type="region of interest" description="Disordered" evidence="12">
    <location>
        <begin position="130"/>
        <end position="201"/>
    </location>
</feature>
<evidence type="ECO:0000256" key="10">
    <source>
        <dbReference type="ARBA" id="ARBA00023242"/>
    </source>
</evidence>
<evidence type="ECO:0000256" key="7">
    <source>
        <dbReference type="ARBA" id="ARBA00023015"/>
    </source>
</evidence>
<accession>A0A182T2P3</accession>
<keyword evidence="16" id="KW-1185">Reference proteome</keyword>
<organism evidence="15 16">
    <name type="scientific">Anopheles maculatus</name>
    <dbReference type="NCBI Taxonomy" id="74869"/>
    <lineage>
        <taxon>Eukaryota</taxon>
        <taxon>Metazoa</taxon>
        <taxon>Ecdysozoa</taxon>
        <taxon>Arthropoda</taxon>
        <taxon>Hexapoda</taxon>
        <taxon>Insecta</taxon>
        <taxon>Pterygota</taxon>
        <taxon>Neoptera</taxon>
        <taxon>Endopterygota</taxon>
        <taxon>Diptera</taxon>
        <taxon>Nematocera</taxon>
        <taxon>Culicoidea</taxon>
        <taxon>Culicidae</taxon>
        <taxon>Anophelinae</taxon>
        <taxon>Anopheles</taxon>
        <taxon>Anopheles maculatus group</taxon>
    </lineage>
</organism>
<dbReference type="PANTHER" id="PTHR31576">
    <property type="entry name" value="TATA BOX-BINDING PROTEIN-ASSOCIATED FACTOR RNA POLYMERASE I SUBUNIT B"/>
    <property type="match status" value="1"/>
</dbReference>
<protein>
    <recommendedName>
        <fullName evidence="3">TATA box-binding protein-associated factor RNA polymerase I subunit B</fullName>
    </recommendedName>
    <alternativeName>
        <fullName evidence="11">TATA box-binding protein-associated factor 1B</fullName>
    </alternativeName>
</protein>
<evidence type="ECO:0000256" key="9">
    <source>
        <dbReference type="ARBA" id="ARBA00023163"/>
    </source>
</evidence>
<dbReference type="AlphaFoldDB" id="A0A182T2P3"/>
<keyword evidence="6" id="KW-0862">Zinc</keyword>
<dbReference type="GO" id="GO:0070860">
    <property type="term" value="C:RNA polymerase I core factor complex"/>
    <property type="evidence" value="ECO:0007669"/>
    <property type="project" value="InterPro"/>
</dbReference>
<name>A0A182T2P3_9DIPT</name>
<evidence type="ECO:0000313" key="16">
    <source>
        <dbReference type="Proteomes" id="UP000075901"/>
    </source>
</evidence>
<keyword evidence="8" id="KW-0238">DNA-binding</keyword>
<reference evidence="16" key="1">
    <citation type="submission" date="2013-09" db="EMBL/GenBank/DDBJ databases">
        <title>The Genome Sequence of Anopheles maculatus species B.</title>
        <authorList>
            <consortium name="The Broad Institute Genomics Platform"/>
            <person name="Neafsey D.E."/>
            <person name="Besansky N."/>
            <person name="Howell P."/>
            <person name="Walton C."/>
            <person name="Young S.K."/>
            <person name="Zeng Q."/>
            <person name="Gargeya S."/>
            <person name="Fitzgerald M."/>
            <person name="Haas B."/>
            <person name="Abouelleil A."/>
            <person name="Allen A.W."/>
            <person name="Alvarado L."/>
            <person name="Arachchi H.M."/>
            <person name="Berlin A.M."/>
            <person name="Chapman S.B."/>
            <person name="Gainer-Dewar J."/>
            <person name="Goldberg J."/>
            <person name="Griggs A."/>
            <person name="Gujja S."/>
            <person name="Hansen M."/>
            <person name="Howarth C."/>
            <person name="Imamovic A."/>
            <person name="Ireland A."/>
            <person name="Larimer J."/>
            <person name="McCowan C."/>
            <person name="Murphy C."/>
            <person name="Pearson M."/>
            <person name="Poon T.W."/>
            <person name="Priest M."/>
            <person name="Roberts A."/>
            <person name="Saif S."/>
            <person name="Shea T."/>
            <person name="Sisk P."/>
            <person name="Sykes S."/>
            <person name="Wortman J."/>
            <person name="Nusbaum C."/>
            <person name="Birren B."/>
        </authorList>
    </citation>
    <scope>NUCLEOTIDE SEQUENCE [LARGE SCALE GENOMIC DNA]</scope>
    <source>
        <strain evidence="16">maculatus3</strain>
    </source>
</reference>
<evidence type="ECO:0000256" key="11">
    <source>
        <dbReference type="ARBA" id="ARBA00032500"/>
    </source>
</evidence>
<dbReference type="GO" id="GO:0008270">
    <property type="term" value="F:zinc ion binding"/>
    <property type="evidence" value="ECO:0007669"/>
    <property type="project" value="UniProtKB-KW"/>
</dbReference>
<keyword evidence="4" id="KW-0479">Metal-binding</keyword>
<comment type="similarity">
    <text evidence="2">Belongs to the RRN7/TAF1B family.</text>
</comment>